<feature type="transmembrane region" description="Helical" evidence="5">
    <location>
        <begin position="152"/>
        <end position="173"/>
    </location>
</feature>
<comment type="caution">
    <text evidence="7">The sequence shown here is derived from an EMBL/GenBank/DDBJ whole genome shotgun (WGS) entry which is preliminary data.</text>
</comment>
<keyword evidence="2 7" id="KW-0418">Kinase</keyword>
<evidence type="ECO:0000313" key="8">
    <source>
        <dbReference type="Proteomes" id="UP000565715"/>
    </source>
</evidence>
<dbReference type="InterPro" id="IPR036890">
    <property type="entry name" value="HATPase_C_sf"/>
</dbReference>
<dbReference type="Pfam" id="PF07730">
    <property type="entry name" value="HisKA_3"/>
    <property type="match status" value="1"/>
</dbReference>
<name>A0A846XBC4_9NOCA</name>
<protein>
    <submittedName>
        <fullName evidence="7">Histidine kinase</fullName>
    </submittedName>
</protein>
<evidence type="ECO:0000256" key="2">
    <source>
        <dbReference type="ARBA" id="ARBA00022777"/>
    </source>
</evidence>
<evidence type="ECO:0000259" key="6">
    <source>
        <dbReference type="Pfam" id="PF07730"/>
    </source>
</evidence>
<keyword evidence="5" id="KW-1133">Transmembrane helix</keyword>
<keyword evidence="5" id="KW-0472">Membrane</keyword>
<reference evidence="7 8" key="1">
    <citation type="submission" date="2020-04" db="EMBL/GenBank/DDBJ databases">
        <title>MicrobeNet Type strains.</title>
        <authorList>
            <person name="Nicholson A.C."/>
        </authorList>
    </citation>
    <scope>NUCLEOTIDE SEQUENCE [LARGE SCALE GENOMIC DNA]</scope>
    <source>
        <strain evidence="7 8">DSM 45078</strain>
    </source>
</reference>
<dbReference type="AlphaFoldDB" id="A0A846XBC4"/>
<feature type="domain" description="Signal transduction histidine kinase subgroup 3 dimerisation and phosphoacceptor" evidence="6">
    <location>
        <begin position="219"/>
        <end position="285"/>
    </location>
</feature>
<evidence type="ECO:0000313" key="7">
    <source>
        <dbReference type="EMBL" id="NKY31966.1"/>
    </source>
</evidence>
<evidence type="ECO:0000256" key="3">
    <source>
        <dbReference type="ARBA" id="ARBA00023012"/>
    </source>
</evidence>
<dbReference type="InterPro" id="IPR050482">
    <property type="entry name" value="Sensor_HK_TwoCompSys"/>
</dbReference>
<dbReference type="RefSeq" id="WP_084470533.1">
    <property type="nucleotide sequence ID" value="NZ_JAAXOO010000001.1"/>
</dbReference>
<dbReference type="PANTHER" id="PTHR24421:SF63">
    <property type="entry name" value="SENSOR HISTIDINE KINASE DESK"/>
    <property type="match status" value="1"/>
</dbReference>
<dbReference type="PANTHER" id="PTHR24421">
    <property type="entry name" value="NITRATE/NITRITE SENSOR PROTEIN NARX-RELATED"/>
    <property type="match status" value="1"/>
</dbReference>
<dbReference type="Gene3D" id="3.30.565.10">
    <property type="entry name" value="Histidine kinase-like ATPase, C-terminal domain"/>
    <property type="match status" value="1"/>
</dbReference>
<dbReference type="Proteomes" id="UP000565715">
    <property type="component" value="Unassembled WGS sequence"/>
</dbReference>
<keyword evidence="5" id="KW-0812">Transmembrane</keyword>
<dbReference type="GO" id="GO:0000155">
    <property type="term" value="F:phosphorelay sensor kinase activity"/>
    <property type="evidence" value="ECO:0007669"/>
    <property type="project" value="InterPro"/>
</dbReference>
<dbReference type="InterPro" id="IPR011712">
    <property type="entry name" value="Sig_transdc_His_kin_sub3_dim/P"/>
</dbReference>
<dbReference type="Gene3D" id="1.20.5.1930">
    <property type="match status" value="1"/>
</dbReference>
<dbReference type="GO" id="GO:0016020">
    <property type="term" value="C:membrane"/>
    <property type="evidence" value="ECO:0007669"/>
    <property type="project" value="InterPro"/>
</dbReference>
<evidence type="ECO:0000256" key="1">
    <source>
        <dbReference type="ARBA" id="ARBA00022679"/>
    </source>
</evidence>
<keyword evidence="3" id="KW-0902">Two-component regulatory system</keyword>
<keyword evidence="1" id="KW-0808">Transferase</keyword>
<sequence>MDGPGARADSQEFPLGRPRVNLVAAWWRALPGPAKFRLYMRVSLQGSVLGIVLAMVFVVPGPIPAAGMVLAGVAAVTATEARPEFATWATVSARQWMFRIAAVVLGAVWVLYAVVPALTGAGDTALAGARAVCISTVLLAAFAVIPYVRYKWWILAALALATGVTPSPAPAFVASVSAVTFFGGAFVLGTMLISIWGIRMVDELERAKDVEAELKVVQERLRFARDLHDVVGRGFSAIAVKSELAVALSKAGETGRAAGEMDSVRSLAVESMGQMRALVRGYRDIDLKEEVAGARSLLSAVECALVVEGDPAAVPVRYHEVAAWVVREGTTNIVEHSAATSATLTLGTAGMSLRNNRPHTTLGERSGLRGLAERLEFVGATLETGLDSGEFVLEIHWEKK</sequence>
<feature type="coiled-coil region" evidence="4">
    <location>
        <begin position="200"/>
        <end position="227"/>
    </location>
</feature>
<proteinExistence type="predicted"/>
<dbReference type="EMBL" id="JAAXOO010000001">
    <property type="protein sequence ID" value="NKY31966.1"/>
    <property type="molecule type" value="Genomic_DNA"/>
</dbReference>
<dbReference type="GO" id="GO:0046983">
    <property type="term" value="F:protein dimerization activity"/>
    <property type="evidence" value="ECO:0007669"/>
    <property type="project" value="InterPro"/>
</dbReference>
<gene>
    <name evidence="7" type="ORF">HGA13_02590</name>
</gene>
<feature type="transmembrane region" description="Helical" evidence="5">
    <location>
        <begin position="179"/>
        <end position="198"/>
    </location>
</feature>
<feature type="transmembrane region" description="Helical" evidence="5">
    <location>
        <begin position="127"/>
        <end position="145"/>
    </location>
</feature>
<organism evidence="7 8">
    <name type="scientific">Nocardia speluncae</name>
    <dbReference type="NCBI Taxonomy" id="419477"/>
    <lineage>
        <taxon>Bacteria</taxon>
        <taxon>Bacillati</taxon>
        <taxon>Actinomycetota</taxon>
        <taxon>Actinomycetes</taxon>
        <taxon>Mycobacteriales</taxon>
        <taxon>Nocardiaceae</taxon>
        <taxon>Nocardia</taxon>
    </lineage>
</organism>
<keyword evidence="8" id="KW-1185">Reference proteome</keyword>
<evidence type="ECO:0000256" key="5">
    <source>
        <dbReference type="SAM" id="Phobius"/>
    </source>
</evidence>
<evidence type="ECO:0000256" key="4">
    <source>
        <dbReference type="SAM" id="Coils"/>
    </source>
</evidence>
<accession>A0A846XBC4</accession>
<feature type="transmembrane region" description="Helical" evidence="5">
    <location>
        <begin position="96"/>
        <end position="115"/>
    </location>
</feature>
<keyword evidence="4" id="KW-0175">Coiled coil</keyword>
<feature type="transmembrane region" description="Helical" evidence="5">
    <location>
        <begin position="48"/>
        <end position="76"/>
    </location>
</feature>